<dbReference type="GO" id="GO:0016787">
    <property type="term" value="F:hydrolase activity"/>
    <property type="evidence" value="ECO:0007669"/>
    <property type="project" value="UniProtKB-KW"/>
</dbReference>
<reference evidence="2 3" key="1">
    <citation type="submission" date="2016-10" db="EMBL/GenBank/DDBJ databases">
        <authorList>
            <person name="de Groot N.N."/>
        </authorList>
    </citation>
    <scope>NUCLEOTIDE SEQUENCE [LARGE SCALE GENOMIC DNA]</scope>
    <source>
        <strain evidence="2 3">DSM 15283</strain>
    </source>
</reference>
<evidence type="ECO:0000313" key="3">
    <source>
        <dbReference type="Proteomes" id="UP000199144"/>
    </source>
</evidence>
<dbReference type="InterPro" id="IPR029058">
    <property type="entry name" value="AB_hydrolase_fold"/>
</dbReference>
<organism evidence="2 3">
    <name type="scientific">Shimia aestuarii</name>
    <dbReference type="NCBI Taxonomy" id="254406"/>
    <lineage>
        <taxon>Bacteria</taxon>
        <taxon>Pseudomonadati</taxon>
        <taxon>Pseudomonadota</taxon>
        <taxon>Alphaproteobacteria</taxon>
        <taxon>Rhodobacterales</taxon>
        <taxon>Roseobacteraceae</taxon>
    </lineage>
</organism>
<dbReference type="Pfam" id="PF12697">
    <property type="entry name" value="Abhydrolase_6"/>
    <property type="match status" value="1"/>
</dbReference>
<sequence>MKMIGQVGIRAGLWSLSHAAPDLMARWYAERFTTPRRFPVAWREKDWMRQARPSRLPFDGADSLALYEWGEGPVVLLVHGFEGRAGQLGGFVAPFVSAGYRVVAFDAPAHGASDGKRTAIQEMVRALAKVAGHVGPVEAVVAHSLGSTALVECLYRGMEADRAVLIAPPVHPETYLPRIARHLGISQKAAGRAQALLEARHGAPFEDYRPLSAARHLSQPALILHDEDDRQVPLDEGEKLARFWPGATLEMTQSLGHNRILRDPGVIARALTFVQTRG</sequence>
<name>A0A1I4K3Z8_9RHOB</name>
<protein>
    <submittedName>
        <fullName evidence="2">Alpha/beta hydrolase family protein</fullName>
    </submittedName>
</protein>
<accession>A0A1I4K3Z8</accession>
<keyword evidence="3" id="KW-1185">Reference proteome</keyword>
<dbReference type="Proteomes" id="UP000199144">
    <property type="component" value="Unassembled WGS sequence"/>
</dbReference>
<gene>
    <name evidence="2" type="ORF">SAMN04488042_1011307</name>
</gene>
<dbReference type="PANTHER" id="PTHR43689:SF8">
    <property type="entry name" value="ALPHA_BETA-HYDROLASES SUPERFAMILY PROTEIN"/>
    <property type="match status" value="1"/>
</dbReference>
<feature type="domain" description="AB hydrolase-1" evidence="1">
    <location>
        <begin position="75"/>
        <end position="269"/>
    </location>
</feature>
<keyword evidence="2" id="KW-0378">Hydrolase</keyword>
<dbReference type="EMBL" id="FOTQ01000001">
    <property type="protein sequence ID" value="SFL73502.1"/>
    <property type="molecule type" value="Genomic_DNA"/>
</dbReference>
<evidence type="ECO:0000259" key="1">
    <source>
        <dbReference type="Pfam" id="PF12697"/>
    </source>
</evidence>
<dbReference type="AlphaFoldDB" id="A0A1I4K3Z8"/>
<dbReference type="InterPro" id="IPR000073">
    <property type="entry name" value="AB_hydrolase_1"/>
</dbReference>
<proteinExistence type="predicted"/>
<dbReference type="PANTHER" id="PTHR43689">
    <property type="entry name" value="HYDROLASE"/>
    <property type="match status" value="1"/>
</dbReference>
<evidence type="ECO:0000313" key="2">
    <source>
        <dbReference type="EMBL" id="SFL73502.1"/>
    </source>
</evidence>
<dbReference type="STRING" id="254406.SAMN04488042_1011307"/>
<dbReference type="SUPFAM" id="SSF53474">
    <property type="entry name" value="alpha/beta-Hydrolases"/>
    <property type="match status" value="1"/>
</dbReference>
<dbReference type="Gene3D" id="3.40.50.1820">
    <property type="entry name" value="alpha/beta hydrolase"/>
    <property type="match status" value="1"/>
</dbReference>